<reference evidence="1 2" key="1">
    <citation type="submission" date="2018-08" db="EMBL/GenBank/DDBJ databases">
        <title>Recombination of ecologically and evolutionarily significant loci maintains genetic cohesion in the Pseudomonas syringae species complex.</title>
        <authorList>
            <person name="Dillon M."/>
            <person name="Thakur S."/>
            <person name="Almeida R.N.D."/>
            <person name="Weir B.S."/>
            <person name="Guttman D.S."/>
        </authorList>
    </citation>
    <scope>NUCLEOTIDE SEQUENCE [LARGE SCALE GENOMIC DNA]</scope>
    <source>
        <strain evidence="1 2">ICMP 11288</strain>
    </source>
</reference>
<evidence type="ECO:0000313" key="1">
    <source>
        <dbReference type="EMBL" id="RMQ91248.1"/>
    </source>
</evidence>
<evidence type="ECO:0000313" key="2">
    <source>
        <dbReference type="Proteomes" id="UP000277179"/>
    </source>
</evidence>
<accession>A0A3M4QLA3</accession>
<comment type="caution">
    <text evidence="1">The sequence shown here is derived from an EMBL/GenBank/DDBJ whole genome shotgun (WGS) entry which is preliminary data.</text>
</comment>
<gene>
    <name evidence="1" type="ORF">ALP97_200089</name>
</gene>
<dbReference type="EMBL" id="RBRL01000087">
    <property type="protein sequence ID" value="RMQ91248.1"/>
    <property type="molecule type" value="Genomic_DNA"/>
</dbReference>
<proteinExistence type="predicted"/>
<sequence length="282" mass="29644">MHDHALHRPQAVIHLGAGIIIGATGGDQVDGLATWRARTHPLEEMPRLAVFEVDMRQVQMLVQPASHQAFAGAGLVEQVFPLLHLQGFPGTWRQALLINRRTGGEPALQGLVLLVGQTGDRQRHAFLGMAAGVGIELAGHGAQVLPVEAQHNLIGQLGIGLQRGVMPQLQHARHQCGLAALGVEYRIEAFLLPGLLADGVVEQTRGRRGLTALAVVHRGFARATGRALGAAQVQLARGVVAGMAGHAFFGEDRLNVAGIGNRRGGSVGLCNAGDQCQDGAGE</sequence>
<organism evidence="1 2">
    <name type="scientific">Pseudomonas salomonii</name>
    <dbReference type="NCBI Taxonomy" id="191391"/>
    <lineage>
        <taxon>Bacteria</taxon>
        <taxon>Pseudomonadati</taxon>
        <taxon>Pseudomonadota</taxon>
        <taxon>Gammaproteobacteria</taxon>
        <taxon>Pseudomonadales</taxon>
        <taxon>Pseudomonadaceae</taxon>
        <taxon>Pseudomonas</taxon>
    </lineage>
</organism>
<protein>
    <submittedName>
        <fullName evidence="1">Uncharacterized protein</fullName>
    </submittedName>
</protein>
<dbReference type="Proteomes" id="UP000277179">
    <property type="component" value="Unassembled WGS sequence"/>
</dbReference>
<dbReference type="AlphaFoldDB" id="A0A3M4QLA3"/>
<name>A0A3M4QLA3_9PSED</name>